<evidence type="ECO:0000313" key="2">
    <source>
        <dbReference type="Proteomes" id="UP000254304"/>
    </source>
</evidence>
<organism evidence="1 2">
    <name type="scientific">Ewingella americana</name>
    <dbReference type="NCBI Taxonomy" id="41202"/>
    <lineage>
        <taxon>Bacteria</taxon>
        <taxon>Pseudomonadati</taxon>
        <taxon>Pseudomonadota</taxon>
        <taxon>Gammaproteobacteria</taxon>
        <taxon>Enterobacterales</taxon>
        <taxon>Yersiniaceae</taxon>
        <taxon>Ewingella</taxon>
    </lineage>
</organism>
<dbReference type="AlphaFoldDB" id="A0A377NJL7"/>
<dbReference type="EMBL" id="UGGO01000001">
    <property type="protein sequence ID" value="STQ46257.1"/>
    <property type="molecule type" value="Genomic_DNA"/>
</dbReference>
<protein>
    <submittedName>
        <fullName evidence="1">Uncharacterized protein</fullName>
    </submittedName>
</protein>
<accession>A0A377NJL7</accession>
<reference evidence="1 2" key="1">
    <citation type="submission" date="2018-06" db="EMBL/GenBank/DDBJ databases">
        <authorList>
            <consortium name="Pathogen Informatics"/>
            <person name="Doyle S."/>
        </authorList>
    </citation>
    <scope>NUCLEOTIDE SEQUENCE [LARGE SCALE GENOMIC DNA]</scope>
    <source>
        <strain evidence="1 2">NCTC12157</strain>
    </source>
</reference>
<name>A0A377NJL7_9GAMM</name>
<sequence length="35" mass="4214">MLQDLILITKGGFRNNFHFFYFDLSLSNFAFVLFH</sequence>
<evidence type="ECO:0000313" key="1">
    <source>
        <dbReference type="EMBL" id="STQ46257.1"/>
    </source>
</evidence>
<gene>
    <name evidence="1" type="ORF">NCTC12157_04028</name>
</gene>
<dbReference type="Proteomes" id="UP000254304">
    <property type="component" value="Unassembled WGS sequence"/>
</dbReference>
<proteinExistence type="predicted"/>